<gene>
    <name evidence="6" type="ORF">IF651_13770</name>
</gene>
<reference evidence="6" key="2">
    <citation type="submission" date="2020-09" db="EMBL/GenBank/DDBJ databases">
        <authorList>
            <person name="Yu Y."/>
        </authorList>
    </citation>
    <scope>NUCLEOTIDE SEQUENCE</scope>
    <source>
        <strain evidence="6">KCTC 49039</strain>
    </source>
</reference>
<dbReference type="Pfam" id="PF02156">
    <property type="entry name" value="Glyco_hydro_26"/>
    <property type="match status" value="1"/>
</dbReference>
<evidence type="ECO:0000313" key="6">
    <source>
        <dbReference type="EMBL" id="MBD8080122.1"/>
    </source>
</evidence>
<keyword evidence="2 4" id="KW-0378">Hydrolase</keyword>
<evidence type="ECO:0000256" key="1">
    <source>
        <dbReference type="ARBA" id="ARBA00007754"/>
    </source>
</evidence>
<keyword evidence="3 4" id="KW-0326">Glycosidase</keyword>
<dbReference type="InterPro" id="IPR006311">
    <property type="entry name" value="TAT_signal"/>
</dbReference>
<comment type="similarity">
    <text evidence="1 4">Belongs to the glycosyl hydrolase 26 family.</text>
</comment>
<comment type="caution">
    <text evidence="6">The sequence shown here is derived from an EMBL/GenBank/DDBJ whole genome shotgun (WGS) entry which is preliminary data.</text>
</comment>
<dbReference type="PANTHER" id="PTHR40079">
    <property type="entry name" value="MANNAN ENDO-1,4-BETA-MANNOSIDASE E-RELATED"/>
    <property type="match status" value="1"/>
</dbReference>
<dbReference type="InterPro" id="IPR000772">
    <property type="entry name" value="Ricin_B_lectin"/>
</dbReference>
<dbReference type="CDD" id="cd23451">
    <property type="entry name" value="beta-trefoil_Ricin_laminarinase"/>
    <property type="match status" value="1"/>
</dbReference>
<dbReference type="SMART" id="SM00458">
    <property type="entry name" value="RICIN"/>
    <property type="match status" value="1"/>
</dbReference>
<feature type="domain" description="GH26" evidence="5">
    <location>
        <begin position="54"/>
        <end position="347"/>
    </location>
</feature>
<evidence type="ECO:0000256" key="4">
    <source>
        <dbReference type="PROSITE-ProRule" id="PRU01100"/>
    </source>
</evidence>
<proteinExistence type="inferred from homology"/>
<sequence>MTTSGRAAGGPARAVPTTRTRRTLVVALAAGLTALIVTSLSPVTAPSAQAFPARDKQAVIDYLRSITGTSVVSGQHNKEPADQPGQYTQQVHDITGQYPGLWGGDLMFRGQDAANRQRVVDQAKAEWANGSLVALTWHACSPTGPSTCEFEGGVKTQISQAQFDQVVTGGTSLNQTWRARMAEVVPYLRQLKDAGVPVLWRPFHEMNETWNWWGGRPGTNGGAKIYQQMKDYFDSQGLDNLVWVWNVQDNPNASWAGYYPGSSYVDVVSLDVWYKNHPSQGDYQQIQSIAAGKPIALAEMGKVPNDSLLTSQPRWSYFMVWSEQLRGNNSNAEIQSAYFHPRVLNQGEVQLGDGTPTTPSPGPTDRTGPITGLAGKCVDVAASGTANGTAVQLYTCSPGVAQTWEVRTDGSIRNPNADKCLDVTGQGTANGTRVQLWACNGSGAQQWVHSSATQTLRNPQSGRCLDVTGRSTADGARLQVWDCSGNANQRWSLPA</sequence>
<dbReference type="InterPro" id="IPR035992">
    <property type="entry name" value="Ricin_B-like_lectins"/>
</dbReference>
<dbReference type="InterPro" id="IPR017853">
    <property type="entry name" value="GH"/>
</dbReference>
<feature type="active site" description="Nucleophile" evidence="4">
    <location>
        <position position="299"/>
    </location>
</feature>
<evidence type="ECO:0000259" key="5">
    <source>
        <dbReference type="PROSITE" id="PS51764"/>
    </source>
</evidence>
<dbReference type="GO" id="GO:0006080">
    <property type="term" value="P:substituted mannan metabolic process"/>
    <property type="evidence" value="ECO:0007669"/>
    <property type="project" value="InterPro"/>
</dbReference>
<dbReference type="InterPro" id="IPR000805">
    <property type="entry name" value="Glyco_hydro_26"/>
</dbReference>
<dbReference type="GO" id="GO:0016985">
    <property type="term" value="F:mannan endo-1,4-beta-mannosidase activity"/>
    <property type="evidence" value="ECO:0007669"/>
    <property type="project" value="InterPro"/>
</dbReference>
<dbReference type="Pfam" id="PF00652">
    <property type="entry name" value="Ricin_B_lectin"/>
    <property type="match status" value="1"/>
</dbReference>
<accession>A0A927J1F5</accession>
<dbReference type="PANTHER" id="PTHR40079:SF4">
    <property type="entry name" value="GH26 DOMAIN-CONTAINING PROTEIN-RELATED"/>
    <property type="match status" value="1"/>
</dbReference>
<keyword evidence="7" id="KW-1185">Reference proteome</keyword>
<dbReference type="PRINTS" id="PR00739">
    <property type="entry name" value="GLHYDRLASE26"/>
</dbReference>
<dbReference type="PROSITE" id="PS50231">
    <property type="entry name" value="RICIN_B_LECTIN"/>
    <property type="match status" value="1"/>
</dbReference>
<evidence type="ECO:0000313" key="7">
    <source>
        <dbReference type="Proteomes" id="UP000610846"/>
    </source>
</evidence>
<name>A0A927J1F5_9MICO</name>
<dbReference type="SUPFAM" id="SSF51445">
    <property type="entry name" value="(Trans)glycosidases"/>
    <property type="match status" value="1"/>
</dbReference>
<dbReference type="Proteomes" id="UP000610846">
    <property type="component" value="Unassembled WGS sequence"/>
</dbReference>
<dbReference type="InterPro" id="IPR022790">
    <property type="entry name" value="GH26_dom"/>
</dbReference>
<protein>
    <submittedName>
        <fullName evidence="6">RICIN domain-containing protein</fullName>
    </submittedName>
</protein>
<dbReference type="AlphaFoldDB" id="A0A927J1F5"/>
<feature type="active site" description="Proton donor" evidence="4">
    <location>
        <position position="205"/>
    </location>
</feature>
<organism evidence="6 7">
    <name type="scientific">Cellulosimicrobium arenosum</name>
    <dbReference type="NCBI Taxonomy" id="2708133"/>
    <lineage>
        <taxon>Bacteria</taxon>
        <taxon>Bacillati</taxon>
        <taxon>Actinomycetota</taxon>
        <taxon>Actinomycetes</taxon>
        <taxon>Micrococcales</taxon>
        <taxon>Promicromonosporaceae</taxon>
        <taxon>Cellulosimicrobium</taxon>
    </lineage>
</organism>
<evidence type="ECO:0000256" key="3">
    <source>
        <dbReference type="ARBA" id="ARBA00023295"/>
    </source>
</evidence>
<dbReference type="EMBL" id="JACYHB010000012">
    <property type="protein sequence ID" value="MBD8080122.1"/>
    <property type="molecule type" value="Genomic_DNA"/>
</dbReference>
<reference evidence="6" key="1">
    <citation type="journal article" date="2018" name="Curr. Microbiol.">
        <title>Cellulosimicrobium arenosum sp. nov., Isolated from Marine Sediment Sand.</title>
        <authorList>
            <person name="Oh M."/>
            <person name="Kim J.H."/>
            <person name="Yoon J.H."/>
            <person name="Schumann P."/>
            <person name="Kim W."/>
        </authorList>
    </citation>
    <scope>NUCLEOTIDE SEQUENCE</scope>
    <source>
        <strain evidence="6">KCTC 49039</strain>
    </source>
</reference>
<evidence type="ECO:0000256" key="2">
    <source>
        <dbReference type="ARBA" id="ARBA00022801"/>
    </source>
</evidence>
<dbReference type="Gene3D" id="2.80.10.50">
    <property type="match status" value="2"/>
</dbReference>
<dbReference type="PROSITE" id="PS51318">
    <property type="entry name" value="TAT"/>
    <property type="match status" value="1"/>
</dbReference>
<dbReference type="PROSITE" id="PS51764">
    <property type="entry name" value="GH26"/>
    <property type="match status" value="1"/>
</dbReference>
<dbReference type="SUPFAM" id="SSF50370">
    <property type="entry name" value="Ricin B-like lectins"/>
    <property type="match status" value="1"/>
</dbReference>
<dbReference type="Gene3D" id="3.20.20.80">
    <property type="entry name" value="Glycosidases"/>
    <property type="match status" value="1"/>
</dbReference>